<evidence type="ECO:0000256" key="2">
    <source>
        <dbReference type="ARBA" id="ARBA00005676"/>
    </source>
</evidence>
<dbReference type="EMBL" id="JACCJC010000029">
    <property type="protein sequence ID" value="KAF6234541.1"/>
    <property type="molecule type" value="Genomic_DNA"/>
</dbReference>
<dbReference type="GO" id="GO:0043175">
    <property type="term" value="F:RNA polymerase core enzyme binding"/>
    <property type="evidence" value="ECO:0007669"/>
    <property type="project" value="UniProtKB-UniRule"/>
</dbReference>
<comment type="catalytic activity">
    <reaction evidence="9 12">
        <text>O-phospho-L-seryl-[protein] + H2O = L-seryl-[protein] + phosphate</text>
        <dbReference type="Rhea" id="RHEA:20629"/>
        <dbReference type="Rhea" id="RHEA-COMP:9863"/>
        <dbReference type="Rhea" id="RHEA-COMP:11604"/>
        <dbReference type="ChEBI" id="CHEBI:15377"/>
        <dbReference type="ChEBI" id="CHEBI:29999"/>
        <dbReference type="ChEBI" id="CHEBI:43474"/>
        <dbReference type="ChEBI" id="CHEBI:83421"/>
        <dbReference type="EC" id="3.1.3.16"/>
    </reaction>
</comment>
<comment type="catalytic activity">
    <reaction evidence="10 12">
        <text>O-phospho-L-threonyl-[protein] + H2O = L-threonyl-[protein] + phosphate</text>
        <dbReference type="Rhea" id="RHEA:47004"/>
        <dbReference type="Rhea" id="RHEA-COMP:11060"/>
        <dbReference type="Rhea" id="RHEA-COMP:11605"/>
        <dbReference type="ChEBI" id="CHEBI:15377"/>
        <dbReference type="ChEBI" id="CHEBI:30013"/>
        <dbReference type="ChEBI" id="CHEBI:43474"/>
        <dbReference type="ChEBI" id="CHEBI:61977"/>
        <dbReference type="EC" id="3.1.3.16"/>
    </reaction>
</comment>
<comment type="similarity">
    <text evidence="2 11 12">Belongs to the RPAP2 family.</text>
</comment>
<evidence type="ECO:0000256" key="7">
    <source>
        <dbReference type="ARBA" id="ARBA00022912"/>
    </source>
</evidence>
<accession>A0A8H6FTS3</accession>
<dbReference type="Gene3D" id="1.25.40.820">
    <property type="match status" value="1"/>
</dbReference>
<dbReference type="OrthoDB" id="2590500at2759"/>
<keyword evidence="6 12" id="KW-0862">Zinc</keyword>
<evidence type="ECO:0000256" key="6">
    <source>
        <dbReference type="ARBA" id="ARBA00022833"/>
    </source>
</evidence>
<name>A0A8H6FTS3_9LECA</name>
<dbReference type="InterPro" id="IPR038534">
    <property type="entry name" value="Rtr1/RPAP2_sf"/>
</dbReference>
<dbReference type="PANTHER" id="PTHR14732:SF0">
    <property type="entry name" value="RNA POLYMERASE II SUBUNIT B1 CTD PHOSPHATASE RPAP2-RELATED"/>
    <property type="match status" value="1"/>
</dbReference>
<proteinExistence type="inferred from homology"/>
<keyword evidence="5 12" id="KW-0378">Hydrolase</keyword>
<dbReference type="PROSITE" id="PS51479">
    <property type="entry name" value="ZF_RTR1"/>
    <property type="match status" value="1"/>
</dbReference>
<dbReference type="GeneID" id="59288823"/>
<reference evidence="15 16" key="1">
    <citation type="journal article" date="2020" name="Genomics">
        <title>Complete, high-quality genomes from long-read metagenomic sequencing of two wolf lichen thalli reveals enigmatic genome architecture.</title>
        <authorList>
            <person name="McKenzie S.K."/>
            <person name="Walston R.F."/>
            <person name="Allen J.L."/>
        </authorList>
    </citation>
    <scope>NUCLEOTIDE SEQUENCE [LARGE SCALE GENOMIC DNA]</scope>
    <source>
        <strain evidence="15">WasteWater2</strain>
    </source>
</reference>
<dbReference type="Pfam" id="PF04181">
    <property type="entry name" value="RPAP2_Rtr1"/>
    <property type="match status" value="1"/>
</dbReference>
<sequence length="338" mass="37747">MDAAISIHAVHEPPTNSPLQLSMVRTRDLTESPDPVAREIMPHSILKKALSSIPNTSPSPARSRENRNQETALYHAQILQQRKDVEALILASTEALLELPSSSAADPALPGLQDIKLVKNSLKPFQPSDYDSLIEERNINKQCGYLLCPRPNRQEDTKAKYRILHGKGRGSDRLKFVERHTLERWCSDDCGKRALYVKVQLNEEPAWTRAGSSGGDILLLEDERNNQKQLDDDSNLIEKLRSLDMGLEEDEVMVRMKALAIERGDGKAPSRSFGLAEIGVRENRNINGKASVPDPSVKERNSDGGSDSIEGYTPKSSRKKTREPESDDDEDEDMMPTI</sequence>
<evidence type="ECO:0000259" key="14">
    <source>
        <dbReference type="PROSITE" id="PS51479"/>
    </source>
</evidence>
<evidence type="ECO:0000256" key="5">
    <source>
        <dbReference type="ARBA" id="ARBA00022801"/>
    </source>
</evidence>
<dbReference type="EC" id="3.1.3.16" evidence="12"/>
<evidence type="ECO:0000313" key="16">
    <source>
        <dbReference type="Proteomes" id="UP000578531"/>
    </source>
</evidence>
<evidence type="ECO:0000256" key="3">
    <source>
        <dbReference type="ARBA" id="ARBA00022723"/>
    </source>
</evidence>
<dbReference type="GO" id="GO:0008420">
    <property type="term" value="F:RNA polymerase II CTD heptapeptide repeat phosphatase activity"/>
    <property type="evidence" value="ECO:0007669"/>
    <property type="project" value="UniProtKB-UniRule"/>
</dbReference>
<dbReference type="InterPro" id="IPR007308">
    <property type="entry name" value="Rtr1/RPAP2_dom"/>
</dbReference>
<evidence type="ECO:0000256" key="10">
    <source>
        <dbReference type="ARBA" id="ARBA00048336"/>
    </source>
</evidence>
<dbReference type="GO" id="GO:0005737">
    <property type="term" value="C:cytoplasm"/>
    <property type="evidence" value="ECO:0007669"/>
    <property type="project" value="TreeGrafter"/>
</dbReference>
<feature type="domain" description="RTR1-type" evidence="14">
    <location>
        <begin position="120"/>
        <end position="210"/>
    </location>
</feature>
<organism evidence="15 16">
    <name type="scientific">Letharia columbiana</name>
    <dbReference type="NCBI Taxonomy" id="112416"/>
    <lineage>
        <taxon>Eukaryota</taxon>
        <taxon>Fungi</taxon>
        <taxon>Dikarya</taxon>
        <taxon>Ascomycota</taxon>
        <taxon>Pezizomycotina</taxon>
        <taxon>Lecanoromycetes</taxon>
        <taxon>OSLEUM clade</taxon>
        <taxon>Lecanoromycetidae</taxon>
        <taxon>Lecanorales</taxon>
        <taxon>Lecanorineae</taxon>
        <taxon>Parmeliaceae</taxon>
        <taxon>Letharia</taxon>
    </lineage>
</organism>
<evidence type="ECO:0000256" key="8">
    <source>
        <dbReference type="ARBA" id="ARBA00023242"/>
    </source>
</evidence>
<feature type="compositionally biased region" description="Acidic residues" evidence="13">
    <location>
        <begin position="325"/>
        <end position="338"/>
    </location>
</feature>
<protein>
    <recommendedName>
        <fullName evidence="12">RNA polymerase II subunit B1 CTD phosphatase RPAP2 homolog</fullName>
        <ecNumber evidence="12">3.1.3.16</ecNumber>
    </recommendedName>
</protein>
<evidence type="ECO:0000256" key="12">
    <source>
        <dbReference type="RuleBase" id="RU367080"/>
    </source>
</evidence>
<feature type="region of interest" description="Disordered" evidence="13">
    <location>
        <begin position="285"/>
        <end position="338"/>
    </location>
</feature>
<keyword evidence="3 12" id="KW-0479">Metal-binding</keyword>
<comment type="caution">
    <text evidence="15">The sequence shown here is derived from an EMBL/GenBank/DDBJ whole genome shotgun (WGS) entry which is preliminary data.</text>
</comment>
<comment type="subcellular location">
    <subcellularLocation>
        <location evidence="1 12">Nucleus</location>
    </subcellularLocation>
</comment>
<dbReference type="GO" id="GO:0008270">
    <property type="term" value="F:zinc ion binding"/>
    <property type="evidence" value="ECO:0007669"/>
    <property type="project" value="UniProtKB-KW"/>
</dbReference>
<dbReference type="AlphaFoldDB" id="A0A8H6FTS3"/>
<dbReference type="InterPro" id="IPR039693">
    <property type="entry name" value="Rtr1/RPAP2"/>
</dbReference>
<keyword evidence="16" id="KW-1185">Reference proteome</keyword>
<evidence type="ECO:0000256" key="13">
    <source>
        <dbReference type="SAM" id="MobiDB-lite"/>
    </source>
</evidence>
<dbReference type="Proteomes" id="UP000578531">
    <property type="component" value="Unassembled WGS sequence"/>
</dbReference>
<dbReference type="RefSeq" id="XP_037163932.1">
    <property type="nucleotide sequence ID" value="XM_037309071.1"/>
</dbReference>
<keyword evidence="4 12" id="KW-0863">Zinc-finger</keyword>
<gene>
    <name evidence="15" type="ORF">HO173_007166</name>
</gene>
<feature type="region of interest" description="Disordered" evidence="13">
    <location>
        <begin position="48"/>
        <end position="67"/>
    </location>
</feature>
<keyword evidence="7 12" id="KW-0904">Protein phosphatase</keyword>
<evidence type="ECO:0000256" key="9">
    <source>
        <dbReference type="ARBA" id="ARBA00047761"/>
    </source>
</evidence>
<evidence type="ECO:0000256" key="11">
    <source>
        <dbReference type="PROSITE-ProRule" id="PRU00812"/>
    </source>
</evidence>
<keyword evidence="8 12" id="KW-0539">Nucleus</keyword>
<dbReference type="PANTHER" id="PTHR14732">
    <property type="entry name" value="RNA POLYMERASE II SUBUNIT B1 CTD PHOSPHATASE RPAP2-RELATED"/>
    <property type="match status" value="1"/>
</dbReference>
<evidence type="ECO:0000256" key="1">
    <source>
        <dbReference type="ARBA" id="ARBA00004123"/>
    </source>
</evidence>
<comment type="function">
    <text evidence="12">Putative RNA polymerase II subunit B1 C-terminal domain (CTD) phosphatase involved in RNA polymerase II transcription regulation.</text>
</comment>
<evidence type="ECO:0000256" key="4">
    <source>
        <dbReference type="ARBA" id="ARBA00022771"/>
    </source>
</evidence>
<evidence type="ECO:0000313" key="15">
    <source>
        <dbReference type="EMBL" id="KAF6234541.1"/>
    </source>
</evidence>
<dbReference type="GO" id="GO:0005634">
    <property type="term" value="C:nucleus"/>
    <property type="evidence" value="ECO:0007669"/>
    <property type="project" value="UniProtKB-SubCell"/>
</dbReference>